<dbReference type="HOGENOM" id="CLU_063980_0_0_1"/>
<feature type="compositionally biased region" description="Polar residues" evidence="2">
    <location>
        <begin position="204"/>
        <end position="215"/>
    </location>
</feature>
<dbReference type="PANTHER" id="PTHR33325">
    <property type="entry name" value="ZINC FINGER, CCHC-TYPE-RELATED"/>
    <property type="match status" value="1"/>
</dbReference>
<evidence type="ECO:0000259" key="3">
    <source>
        <dbReference type="PROSITE" id="PS50158"/>
    </source>
</evidence>
<feature type="compositionally biased region" description="Basic residues" evidence="2">
    <location>
        <begin position="217"/>
        <end position="226"/>
    </location>
</feature>
<organism evidence="4 5">
    <name type="scientific">Oryza sativa subsp. indica</name>
    <name type="common">Rice</name>
    <dbReference type="NCBI Taxonomy" id="39946"/>
    <lineage>
        <taxon>Eukaryota</taxon>
        <taxon>Viridiplantae</taxon>
        <taxon>Streptophyta</taxon>
        <taxon>Embryophyta</taxon>
        <taxon>Tracheophyta</taxon>
        <taxon>Spermatophyta</taxon>
        <taxon>Magnoliopsida</taxon>
        <taxon>Liliopsida</taxon>
        <taxon>Poales</taxon>
        <taxon>Poaceae</taxon>
        <taxon>BOP clade</taxon>
        <taxon>Oryzoideae</taxon>
        <taxon>Oryzeae</taxon>
        <taxon>Oryzinae</taxon>
        <taxon>Oryza</taxon>
        <taxon>Oryza sativa</taxon>
    </lineage>
</organism>
<dbReference type="PANTHER" id="PTHR33325:SF11">
    <property type="entry name" value="COLD SHOCK DOMAIN-CONTAINING PROTEIN 4-LIKE"/>
    <property type="match status" value="1"/>
</dbReference>
<dbReference type="PROSITE" id="PS50158">
    <property type="entry name" value="ZF_CCHC"/>
    <property type="match status" value="1"/>
</dbReference>
<keyword evidence="1" id="KW-0479">Metal-binding</keyword>
<evidence type="ECO:0000256" key="1">
    <source>
        <dbReference type="PROSITE-ProRule" id="PRU00047"/>
    </source>
</evidence>
<feature type="region of interest" description="Disordered" evidence="2">
    <location>
        <begin position="296"/>
        <end position="323"/>
    </location>
</feature>
<keyword evidence="1" id="KW-0863">Zinc-finger</keyword>
<proteinExistence type="predicted"/>
<dbReference type="Proteomes" id="UP000007015">
    <property type="component" value="Chromosome 9"/>
</dbReference>
<keyword evidence="5" id="KW-1185">Reference proteome</keyword>
<dbReference type="EMBL" id="CM000134">
    <property type="protein sequence ID" value="EAZ08972.1"/>
    <property type="molecule type" value="Genomic_DNA"/>
</dbReference>
<evidence type="ECO:0000313" key="5">
    <source>
        <dbReference type="Proteomes" id="UP000007015"/>
    </source>
</evidence>
<dbReference type="GO" id="GO:0008270">
    <property type="term" value="F:zinc ion binding"/>
    <property type="evidence" value="ECO:0007669"/>
    <property type="project" value="UniProtKB-KW"/>
</dbReference>
<evidence type="ECO:0000256" key="2">
    <source>
        <dbReference type="SAM" id="MobiDB-lite"/>
    </source>
</evidence>
<dbReference type="AlphaFoldDB" id="A2Z0W1"/>
<dbReference type="Gramene" id="BGIOSGA030693-TA">
    <property type="protein sequence ID" value="BGIOSGA030693-PA"/>
    <property type="gene ID" value="BGIOSGA030693"/>
</dbReference>
<feature type="region of interest" description="Disordered" evidence="2">
    <location>
        <begin position="202"/>
        <end position="242"/>
    </location>
</feature>
<protein>
    <recommendedName>
        <fullName evidence="3">CCHC-type domain-containing protein</fullName>
    </recommendedName>
</protein>
<keyword evidence="1" id="KW-0862">Zinc</keyword>
<accession>A2Z0W1</accession>
<evidence type="ECO:0000313" key="4">
    <source>
        <dbReference type="EMBL" id="EAZ08972.1"/>
    </source>
</evidence>
<gene>
    <name evidence="4" type="ORF">OsI_31238</name>
</gene>
<name>A2Z0W1_ORYSI</name>
<sequence length="340" mass="38645">MATKEFDLLALDGSNFPAWAMDVKVNLSTNELYRCIDETTKESVTPSNMSKVSALKVIRNHIHQDLKMEYMYEEDPCALWTALKNRYEQHKAILLPEATHEWNHLCLQDFKTVDEFNHAVHKICSKLQFCEKKPSEKTLSTMFPSEWIITQQYHEKNFIVHSLLIQTLKQAEKNHELTVWNSNQRPLGTAPLPEVHANVKKNALNGNTQTGNSSGMGKRKRTKKPRGNVQKGKGISKPKNDSGNKTTCFRCGCYNHIAKKCRTPKHFVDLYMKSMGHTQNTQKHEAHFTFQALETGAMDPTPDGAGPSKTKTPPSEEEGSMDIDDMLMEYASNDIFGDLK</sequence>
<dbReference type="GO" id="GO:0003676">
    <property type="term" value="F:nucleic acid binding"/>
    <property type="evidence" value="ECO:0007669"/>
    <property type="project" value="InterPro"/>
</dbReference>
<dbReference type="OMA" id="EATHEWN"/>
<dbReference type="InterPro" id="IPR001878">
    <property type="entry name" value="Znf_CCHC"/>
</dbReference>
<feature type="domain" description="CCHC-type" evidence="3">
    <location>
        <begin position="248"/>
        <end position="262"/>
    </location>
</feature>
<reference evidence="4 5" key="1">
    <citation type="journal article" date="2005" name="PLoS Biol.">
        <title>The genomes of Oryza sativa: a history of duplications.</title>
        <authorList>
            <person name="Yu J."/>
            <person name="Wang J."/>
            <person name="Lin W."/>
            <person name="Li S."/>
            <person name="Li H."/>
            <person name="Zhou J."/>
            <person name="Ni P."/>
            <person name="Dong W."/>
            <person name="Hu S."/>
            <person name="Zeng C."/>
            <person name="Zhang J."/>
            <person name="Zhang Y."/>
            <person name="Li R."/>
            <person name="Xu Z."/>
            <person name="Li S."/>
            <person name="Li X."/>
            <person name="Zheng H."/>
            <person name="Cong L."/>
            <person name="Lin L."/>
            <person name="Yin J."/>
            <person name="Geng J."/>
            <person name="Li G."/>
            <person name="Shi J."/>
            <person name="Liu J."/>
            <person name="Lv H."/>
            <person name="Li J."/>
            <person name="Wang J."/>
            <person name="Deng Y."/>
            <person name="Ran L."/>
            <person name="Shi X."/>
            <person name="Wang X."/>
            <person name="Wu Q."/>
            <person name="Li C."/>
            <person name="Ren X."/>
            <person name="Wang J."/>
            <person name="Wang X."/>
            <person name="Li D."/>
            <person name="Liu D."/>
            <person name="Zhang X."/>
            <person name="Ji Z."/>
            <person name="Zhao W."/>
            <person name="Sun Y."/>
            <person name="Zhang Z."/>
            <person name="Bao J."/>
            <person name="Han Y."/>
            <person name="Dong L."/>
            <person name="Ji J."/>
            <person name="Chen P."/>
            <person name="Wu S."/>
            <person name="Liu J."/>
            <person name="Xiao Y."/>
            <person name="Bu D."/>
            <person name="Tan J."/>
            <person name="Yang L."/>
            <person name="Ye C."/>
            <person name="Zhang J."/>
            <person name="Xu J."/>
            <person name="Zhou Y."/>
            <person name="Yu Y."/>
            <person name="Zhang B."/>
            <person name="Zhuang S."/>
            <person name="Wei H."/>
            <person name="Liu B."/>
            <person name="Lei M."/>
            <person name="Yu H."/>
            <person name="Li Y."/>
            <person name="Xu H."/>
            <person name="Wei S."/>
            <person name="He X."/>
            <person name="Fang L."/>
            <person name="Zhang Z."/>
            <person name="Zhang Y."/>
            <person name="Huang X."/>
            <person name="Su Z."/>
            <person name="Tong W."/>
            <person name="Li J."/>
            <person name="Tong Z."/>
            <person name="Li S."/>
            <person name="Ye J."/>
            <person name="Wang L."/>
            <person name="Fang L."/>
            <person name="Lei T."/>
            <person name="Chen C."/>
            <person name="Chen H."/>
            <person name="Xu Z."/>
            <person name="Li H."/>
            <person name="Huang H."/>
            <person name="Zhang F."/>
            <person name="Xu H."/>
            <person name="Li N."/>
            <person name="Zhao C."/>
            <person name="Li S."/>
            <person name="Dong L."/>
            <person name="Huang Y."/>
            <person name="Li L."/>
            <person name="Xi Y."/>
            <person name="Qi Q."/>
            <person name="Li W."/>
            <person name="Zhang B."/>
            <person name="Hu W."/>
            <person name="Zhang Y."/>
            <person name="Tian X."/>
            <person name="Jiao Y."/>
            <person name="Liang X."/>
            <person name="Jin J."/>
            <person name="Gao L."/>
            <person name="Zheng W."/>
            <person name="Hao B."/>
            <person name="Liu S."/>
            <person name="Wang W."/>
            <person name="Yuan L."/>
            <person name="Cao M."/>
            <person name="McDermott J."/>
            <person name="Samudrala R."/>
            <person name="Wang J."/>
            <person name="Wong G.K."/>
            <person name="Yang H."/>
        </authorList>
    </citation>
    <scope>NUCLEOTIDE SEQUENCE [LARGE SCALE GENOMIC DNA]</scope>
    <source>
        <strain evidence="5">cv. 93-11</strain>
    </source>
</reference>